<name>A0A6J5G2Y8_9BURK</name>
<keyword evidence="3" id="KW-1185">Reference proteome</keyword>
<feature type="chain" id="PRO_5027102274" description="Ig-like domain-containing protein" evidence="1">
    <location>
        <begin position="28"/>
        <end position="122"/>
    </location>
</feature>
<reference evidence="2 3" key="1">
    <citation type="submission" date="2020-04" db="EMBL/GenBank/DDBJ databases">
        <authorList>
            <person name="De Canck E."/>
        </authorList>
    </citation>
    <scope>NUCLEOTIDE SEQUENCE [LARGE SCALE GENOMIC DNA]</scope>
    <source>
        <strain evidence="2 3">LMG 28688</strain>
    </source>
</reference>
<organism evidence="2 3">
    <name type="scientific">Paraburkholderia caffeinitolerans</name>
    <dbReference type="NCBI Taxonomy" id="1723730"/>
    <lineage>
        <taxon>Bacteria</taxon>
        <taxon>Pseudomonadati</taxon>
        <taxon>Pseudomonadota</taxon>
        <taxon>Betaproteobacteria</taxon>
        <taxon>Burkholderiales</taxon>
        <taxon>Burkholderiaceae</taxon>
        <taxon>Paraburkholderia</taxon>
    </lineage>
</organism>
<feature type="signal peptide" evidence="1">
    <location>
        <begin position="1"/>
        <end position="27"/>
    </location>
</feature>
<dbReference type="AlphaFoldDB" id="A0A6J5G2Y8"/>
<evidence type="ECO:0000313" key="3">
    <source>
        <dbReference type="Proteomes" id="UP000494119"/>
    </source>
</evidence>
<evidence type="ECO:0000313" key="2">
    <source>
        <dbReference type="EMBL" id="CAB3790258.1"/>
    </source>
</evidence>
<dbReference type="EMBL" id="CADIKL010000013">
    <property type="protein sequence ID" value="CAB3790258.1"/>
    <property type="molecule type" value="Genomic_DNA"/>
</dbReference>
<gene>
    <name evidence="2" type="ORF">LMG28688_03077</name>
</gene>
<evidence type="ECO:0000256" key="1">
    <source>
        <dbReference type="SAM" id="SignalP"/>
    </source>
</evidence>
<evidence type="ECO:0008006" key="4">
    <source>
        <dbReference type="Google" id="ProtNLM"/>
    </source>
</evidence>
<dbReference type="Proteomes" id="UP000494119">
    <property type="component" value="Unassembled WGS sequence"/>
</dbReference>
<protein>
    <recommendedName>
        <fullName evidence="4">Ig-like domain-containing protein</fullName>
    </recommendedName>
</protein>
<accession>A0A6J5G2Y8</accession>
<keyword evidence="1" id="KW-0732">Signal</keyword>
<proteinExistence type="predicted"/>
<sequence>MIGKFRGILIASAVACAFVAASGAATAQVVPSPGSVTLSCSGGTSGTCSVSGQVGNFTRGAQAFHWEGKNISITPTSTTTANFACFANAPAQSGYITAATSVDPVDGLNTQSVSATVSILCK</sequence>